<proteinExistence type="predicted"/>
<protein>
    <submittedName>
        <fullName evidence="1">Uncharacterized protein</fullName>
    </submittedName>
</protein>
<organism evidence="1">
    <name type="scientific">Arundo donax</name>
    <name type="common">Giant reed</name>
    <name type="synonym">Donax arundinaceus</name>
    <dbReference type="NCBI Taxonomy" id="35708"/>
    <lineage>
        <taxon>Eukaryota</taxon>
        <taxon>Viridiplantae</taxon>
        <taxon>Streptophyta</taxon>
        <taxon>Embryophyta</taxon>
        <taxon>Tracheophyta</taxon>
        <taxon>Spermatophyta</taxon>
        <taxon>Magnoliopsida</taxon>
        <taxon>Liliopsida</taxon>
        <taxon>Poales</taxon>
        <taxon>Poaceae</taxon>
        <taxon>PACMAD clade</taxon>
        <taxon>Arundinoideae</taxon>
        <taxon>Arundineae</taxon>
        <taxon>Arundo</taxon>
    </lineage>
</organism>
<sequence length="52" mass="6070">MEPLRLVQIGIYQKIFISHILHKSQNISIFISHILHKSQNISNGVEIRWTST</sequence>
<accession>A0A0A9FRB4</accession>
<dbReference type="AlphaFoldDB" id="A0A0A9FRB4"/>
<evidence type="ECO:0000313" key="1">
    <source>
        <dbReference type="EMBL" id="JAE15370.1"/>
    </source>
</evidence>
<reference evidence="1" key="2">
    <citation type="journal article" date="2015" name="Data Brief">
        <title>Shoot transcriptome of the giant reed, Arundo donax.</title>
        <authorList>
            <person name="Barrero R.A."/>
            <person name="Guerrero F.D."/>
            <person name="Moolhuijzen P."/>
            <person name="Goolsby J.A."/>
            <person name="Tidwell J."/>
            <person name="Bellgard S.E."/>
            <person name="Bellgard M.I."/>
        </authorList>
    </citation>
    <scope>NUCLEOTIDE SEQUENCE</scope>
    <source>
        <tissue evidence="1">Shoot tissue taken approximately 20 cm above the soil surface</tissue>
    </source>
</reference>
<reference evidence="1" key="1">
    <citation type="submission" date="2014-09" db="EMBL/GenBank/DDBJ databases">
        <authorList>
            <person name="Magalhaes I.L.F."/>
            <person name="Oliveira U."/>
            <person name="Santos F.R."/>
            <person name="Vidigal T.H.D.A."/>
            <person name="Brescovit A.D."/>
            <person name="Santos A.J."/>
        </authorList>
    </citation>
    <scope>NUCLEOTIDE SEQUENCE</scope>
    <source>
        <tissue evidence="1">Shoot tissue taken approximately 20 cm above the soil surface</tissue>
    </source>
</reference>
<dbReference type="EMBL" id="GBRH01182526">
    <property type="protein sequence ID" value="JAE15370.1"/>
    <property type="molecule type" value="Transcribed_RNA"/>
</dbReference>
<name>A0A0A9FRB4_ARUDO</name>